<name>A0A1U7HCW3_9CYAN</name>
<dbReference type="SUPFAM" id="SSF52540">
    <property type="entry name" value="P-loop containing nucleoside triphosphate hydrolases"/>
    <property type="match status" value="1"/>
</dbReference>
<dbReference type="CDD" id="cd02019">
    <property type="entry name" value="NK"/>
    <property type="match status" value="1"/>
</dbReference>
<dbReference type="OrthoDB" id="1201990at2"/>
<keyword evidence="2" id="KW-1185">Reference proteome</keyword>
<protein>
    <submittedName>
        <fullName evidence="1">Shikimate kinase</fullName>
    </submittedName>
</protein>
<gene>
    <name evidence="1" type="ORF">NIES593_15580</name>
</gene>
<proteinExistence type="predicted"/>
<organism evidence="1 2">
    <name type="scientific">Hydrococcus rivularis NIES-593</name>
    <dbReference type="NCBI Taxonomy" id="1921803"/>
    <lineage>
        <taxon>Bacteria</taxon>
        <taxon>Bacillati</taxon>
        <taxon>Cyanobacteriota</taxon>
        <taxon>Cyanophyceae</taxon>
        <taxon>Pleurocapsales</taxon>
        <taxon>Hydrococcaceae</taxon>
        <taxon>Hydrococcus</taxon>
    </lineage>
</organism>
<accession>A0A1U7HCW3</accession>
<keyword evidence="1" id="KW-0418">Kinase</keyword>
<evidence type="ECO:0000313" key="1">
    <source>
        <dbReference type="EMBL" id="OKH21416.1"/>
    </source>
</evidence>
<dbReference type="PANTHER" id="PTHR37816:SF2">
    <property type="entry name" value="DNA TOPOLOGY MODULATION PROTEIN FLAR-RELATED PROTEIN"/>
    <property type="match status" value="1"/>
</dbReference>
<dbReference type="RefSeq" id="WP_073600464.1">
    <property type="nucleotide sequence ID" value="NZ_MRCB01000020.1"/>
</dbReference>
<evidence type="ECO:0000313" key="2">
    <source>
        <dbReference type="Proteomes" id="UP000186868"/>
    </source>
</evidence>
<dbReference type="GO" id="GO:0016301">
    <property type="term" value="F:kinase activity"/>
    <property type="evidence" value="ECO:0007669"/>
    <property type="project" value="UniProtKB-KW"/>
</dbReference>
<comment type="caution">
    <text evidence="1">The sequence shown here is derived from an EMBL/GenBank/DDBJ whole genome shotgun (WGS) entry which is preliminary data.</text>
</comment>
<keyword evidence="1" id="KW-0808">Transferase</keyword>
<dbReference type="InterPro" id="IPR052922">
    <property type="entry name" value="Cytidylate_Kinase-2"/>
</dbReference>
<dbReference type="AlphaFoldDB" id="A0A1U7HCW3"/>
<reference evidence="1 2" key="1">
    <citation type="submission" date="2016-11" db="EMBL/GenBank/DDBJ databases">
        <title>Draft Genome Sequences of Nine Cyanobacterial Strains from Diverse Habitats.</title>
        <authorList>
            <person name="Zhu T."/>
            <person name="Hou S."/>
            <person name="Lu X."/>
            <person name="Hess W.R."/>
        </authorList>
    </citation>
    <scope>NUCLEOTIDE SEQUENCE [LARGE SCALE GENOMIC DNA]</scope>
    <source>
        <strain evidence="1 2">NIES-593</strain>
    </source>
</reference>
<dbReference type="InterPro" id="IPR027417">
    <property type="entry name" value="P-loop_NTPase"/>
</dbReference>
<dbReference type="Proteomes" id="UP000186868">
    <property type="component" value="Unassembled WGS sequence"/>
</dbReference>
<dbReference type="STRING" id="1921803.NIES593_15580"/>
<dbReference type="Gene3D" id="3.40.50.300">
    <property type="entry name" value="P-loop containing nucleotide triphosphate hydrolases"/>
    <property type="match status" value="1"/>
</dbReference>
<sequence>MRKIVIFGNSGSGKTTLALKFQRELNIPMLDLDTITWIPNLPGVRREENESEKLLNDFINENPQWIIEGCYGSLIEKVVRHCSEMIFLNPGIEKCLENNLKRPWEPHKYKTPQEQDTNLEFLQTWVREYYSRDDEYSFKCHEKIFKAFNGNKREIISDTF</sequence>
<dbReference type="PANTHER" id="PTHR37816">
    <property type="entry name" value="YALI0E33011P"/>
    <property type="match status" value="1"/>
</dbReference>
<dbReference type="EMBL" id="MRCB01000020">
    <property type="protein sequence ID" value="OKH21416.1"/>
    <property type="molecule type" value="Genomic_DNA"/>
</dbReference>